<comment type="similarity">
    <text evidence="2 10 11">Belongs to the SecY/SEC61-alpha family.</text>
</comment>
<dbReference type="NCBIfam" id="TIGR00967">
    <property type="entry name" value="3a0501s007"/>
    <property type="match status" value="1"/>
</dbReference>
<protein>
    <recommendedName>
        <fullName evidence="9 10">Protein translocase subunit SecY</fullName>
    </recommendedName>
</protein>
<name>A0A0R2FKK2_9LACO</name>
<gene>
    <name evidence="10" type="primary">secY</name>
    <name evidence="12" type="ORF">IV38_GL000032</name>
    <name evidence="13" type="ORF">IV40_GL001486</name>
</gene>
<dbReference type="Proteomes" id="UP000051751">
    <property type="component" value="Unassembled WGS sequence"/>
</dbReference>
<feature type="transmembrane region" description="Helical" evidence="10">
    <location>
        <begin position="265"/>
        <end position="288"/>
    </location>
</feature>
<keyword evidence="8 10" id="KW-0472">Membrane</keyword>
<keyword evidence="10" id="KW-1003">Cell membrane</keyword>
<feature type="transmembrane region" description="Helical" evidence="10">
    <location>
        <begin position="364"/>
        <end position="386"/>
    </location>
</feature>
<evidence type="ECO:0000256" key="5">
    <source>
        <dbReference type="ARBA" id="ARBA00022927"/>
    </source>
</evidence>
<evidence type="ECO:0000256" key="10">
    <source>
        <dbReference type="HAMAP-Rule" id="MF_01465"/>
    </source>
</evidence>
<dbReference type="InterPro" id="IPR002208">
    <property type="entry name" value="SecY/SEC61-alpha"/>
</dbReference>
<dbReference type="PRINTS" id="PR00303">
    <property type="entry name" value="SECYTRNLCASE"/>
</dbReference>
<evidence type="ECO:0000256" key="11">
    <source>
        <dbReference type="RuleBase" id="RU004349"/>
    </source>
</evidence>
<feature type="transmembrane region" description="Helical" evidence="10">
    <location>
        <begin position="214"/>
        <end position="235"/>
    </location>
</feature>
<evidence type="ECO:0000313" key="13">
    <source>
        <dbReference type="EMBL" id="KRN31488.1"/>
    </source>
</evidence>
<dbReference type="PATRIC" id="fig|81857.3.peg.29"/>
<feature type="transmembrane region" description="Helical" evidence="10">
    <location>
        <begin position="308"/>
        <end position="330"/>
    </location>
</feature>
<keyword evidence="5 10" id="KW-0653">Protein transport</keyword>
<dbReference type="InterPro" id="IPR026593">
    <property type="entry name" value="SecY"/>
</dbReference>
<accession>A0A0R2FKK2</accession>
<evidence type="ECO:0000256" key="4">
    <source>
        <dbReference type="ARBA" id="ARBA00022692"/>
    </source>
</evidence>
<feature type="transmembrane region" description="Helical" evidence="10">
    <location>
        <begin position="146"/>
        <end position="166"/>
    </location>
</feature>
<dbReference type="GO" id="GO:0065002">
    <property type="term" value="P:intracellular protein transmembrane transport"/>
    <property type="evidence" value="ECO:0007669"/>
    <property type="project" value="UniProtKB-UniRule"/>
</dbReference>
<evidence type="ECO:0000313" key="12">
    <source>
        <dbReference type="EMBL" id="KRN29154.1"/>
    </source>
</evidence>
<dbReference type="PANTHER" id="PTHR10906">
    <property type="entry name" value="SECY/SEC61-ALPHA FAMILY MEMBER"/>
    <property type="match status" value="1"/>
</dbReference>
<dbReference type="FunFam" id="1.10.3370.10:FF:000001">
    <property type="entry name" value="Preprotein translocase subunit SecY"/>
    <property type="match status" value="1"/>
</dbReference>
<proteinExistence type="inferred from homology"/>
<keyword evidence="6 10" id="KW-1133">Transmembrane helix</keyword>
<keyword evidence="4 10" id="KW-0812">Transmembrane</keyword>
<dbReference type="EMBL" id="JQAZ01000004">
    <property type="protein sequence ID" value="KRN31488.1"/>
    <property type="molecule type" value="Genomic_DNA"/>
</dbReference>
<dbReference type="Pfam" id="PF00344">
    <property type="entry name" value="SecY"/>
    <property type="match status" value="1"/>
</dbReference>
<dbReference type="GO" id="GO:0043952">
    <property type="term" value="P:protein transport by the Sec complex"/>
    <property type="evidence" value="ECO:0007669"/>
    <property type="project" value="UniProtKB-UniRule"/>
</dbReference>
<evidence type="ECO:0000256" key="8">
    <source>
        <dbReference type="ARBA" id="ARBA00023136"/>
    </source>
</evidence>
<keyword evidence="7 10" id="KW-0811">Translocation</keyword>
<dbReference type="HAMAP" id="MF_01465">
    <property type="entry name" value="SecY"/>
    <property type="match status" value="1"/>
</dbReference>
<evidence type="ECO:0000313" key="15">
    <source>
        <dbReference type="Proteomes" id="UP000051751"/>
    </source>
</evidence>
<dbReference type="InterPro" id="IPR023201">
    <property type="entry name" value="SecY_dom_sf"/>
</dbReference>
<evidence type="ECO:0000256" key="1">
    <source>
        <dbReference type="ARBA" id="ARBA00004141"/>
    </source>
</evidence>
<keyword evidence="14" id="KW-1185">Reference proteome</keyword>
<comment type="caution">
    <text evidence="12">The sequence shown here is derived from an EMBL/GenBank/DDBJ whole genome shotgun (WGS) entry which is preliminary data.</text>
</comment>
<evidence type="ECO:0000256" key="3">
    <source>
        <dbReference type="ARBA" id="ARBA00022448"/>
    </source>
</evidence>
<evidence type="ECO:0000256" key="7">
    <source>
        <dbReference type="ARBA" id="ARBA00023010"/>
    </source>
</evidence>
<feature type="transmembrane region" description="Helical" evidence="10">
    <location>
        <begin position="65"/>
        <end position="87"/>
    </location>
</feature>
<dbReference type="GO" id="GO:0005886">
    <property type="term" value="C:plasma membrane"/>
    <property type="evidence" value="ECO:0007669"/>
    <property type="project" value="UniProtKB-SubCell"/>
</dbReference>
<feature type="transmembrane region" description="Helical" evidence="10">
    <location>
        <begin position="392"/>
        <end position="411"/>
    </location>
</feature>
<dbReference type="STRING" id="81857.IV38_GL000032"/>
<dbReference type="OrthoDB" id="9809248at2"/>
<comment type="subunit">
    <text evidence="10">Component of the Sec protein translocase complex. Heterotrimer consisting of SecY, SecE and SecG subunits. The heterotrimers can form oligomers, although 1 heterotrimer is thought to be able to translocate proteins. Interacts with the ribosome. Interacts with SecDF, and other proteins may be involved. Interacts with SecA.</text>
</comment>
<dbReference type="InterPro" id="IPR030659">
    <property type="entry name" value="SecY_CS"/>
</dbReference>
<dbReference type="EMBL" id="JQAT01000001">
    <property type="protein sequence ID" value="KRN29154.1"/>
    <property type="molecule type" value="Genomic_DNA"/>
</dbReference>
<comment type="subcellular location">
    <subcellularLocation>
        <location evidence="10">Cell membrane</location>
        <topology evidence="10">Multi-pass membrane protein</topology>
    </subcellularLocation>
    <subcellularLocation>
        <location evidence="1">Membrane</location>
        <topology evidence="1">Multi-pass membrane protein</topology>
    </subcellularLocation>
</comment>
<reference evidence="14 15" key="1">
    <citation type="journal article" date="2015" name="Genome Announc.">
        <title>Expanding the biotechnology potential of lactobacilli through comparative genomics of 213 strains and associated genera.</title>
        <authorList>
            <person name="Sun Z."/>
            <person name="Harris H.M."/>
            <person name="McCann A."/>
            <person name="Guo C."/>
            <person name="Argimon S."/>
            <person name="Zhang W."/>
            <person name="Yang X."/>
            <person name="Jeffery I.B."/>
            <person name="Cooney J.C."/>
            <person name="Kagawa T.F."/>
            <person name="Liu W."/>
            <person name="Song Y."/>
            <person name="Salvetti E."/>
            <person name="Wrobel A."/>
            <person name="Rasinkangas P."/>
            <person name="Parkhill J."/>
            <person name="Rea M.C."/>
            <person name="O'Sullivan O."/>
            <person name="Ritari J."/>
            <person name="Douillard F.P."/>
            <person name="Paul Ross R."/>
            <person name="Yang R."/>
            <person name="Briner A.E."/>
            <person name="Felis G.E."/>
            <person name="de Vos W.M."/>
            <person name="Barrangou R."/>
            <person name="Klaenhammer T.R."/>
            <person name="Caufield P.W."/>
            <person name="Cui Y."/>
            <person name="Zhang H."/>
            <person name="O'Toole P.W."/>
        </authorList>
    </citation>
    <scope>NUCLEOTIDE SEQUENCE [LARGE SCALE GENOMIC DNA]</scope>
    <source>
        <strain evidence="12 15">ATCC BAA-66</strain>
        <strain evidence="13 14">DSM 13344</strain>
    </source>
</reference>
<dbReference type="AlphaFoldDB" id="A0A0R2FKK2"/>
<feature type="transmembrane region" description="Helical" evidence="10">
    <location>
        <begin position="178"/>
        <end position="199"/>
    </location>
</feature>
<feature type="transmembrane region" description="Helical" evidence="10">
    <location>
        <begin position="115"/>
        <end position="134"/>
    </location>
</feature>
<evidence type="ECO:0000256" key="6">
    <source>
        <dbReference type="ARBA" id="ARBA00022989"/>
    </source>
</evidence>
<sequence>MLRTLKNAFKVKDIRNKILFTLFVLIIYRLGAQITVPGVNAASLTKLGSTGLISLLDTVSGGGLANYSIFSMGVSPFITAQIVIQLLQMDIVPKFVEWSKQGEVGRRKLNQVTRYLTIVLAFVQSIGITAGFNALSGMGLVKTPNVWTFVSIGILLTGGTMLLTWLGEQITDKGIGNGVSMIIFAGIIAKLPSGLYSLYQEQVQDANPGDQWQGWLFLIGLVIIILIVVQFVTYVQQAQRKIPIQYTRRETDAGDSSYLPLRVNVAGVIPVIFASSFIVTPQTILMAFQNSHADDTWFKVLSNIFSMQTLTGDIVYTALIILFTFFYAFVQVNPEKVADNLTKQGSYIPGVWPGKETEKYLSGVLMRLSVVGSLFLGFIALVPLLASNLGGLPQSIGLGGTSLLIVVGVALETDRQLEGLLMKRHYVGFIRSERPKDLDEN</sequence>
<dbReference type="Gene3D" id="1.10.3370.10">
    <property type="entry name" value="SecY subunit domain"/>
    <property type="match status" value="1"/>
</dbReference>
<evidence type="ECO:0000256" key="2">
    <source>
        <dbReference type="ARBA" id="ARBA00005751"/>
    </source>
</evidence>
<dbReference type="PROSITE" id="PS00755">
    <property type="entry name" value="SECY_1"/>
    <property type="match status" value="1"/>
</dbReference>
<evidence type="ECO:0000313" key="14">
    <source>
        <dbReference type="Proteomes" id="UP000051645"/>
    </source>
</evidence>
<comment type="caution">
    <text evidence="10">Lacks conserved residue(s) required for the propagation of feature annotation.</text>
</comment>
<dbReference type="Proteomes" id="UP000051645">
    <property type="component" value="Unassembled WGS sequence"/>
</dbReference>
<organism evidence="12 15">
    <name type="scientific">Lactobacillus selangorensis</name>
    <dbReference type="NCBI Taxonomy" id="81857"/>
    <lineage>
        <taxon>Bacteria</taxon>
        <taxon>Bacillati</taxon>
        <taxon>Bacillota</taxon>
        <taxon>Bacilli</taxon>
        <taxon>Lactobacillales</taxon>
        <taxon>Lactobacillaceae</taxon>
        <taxon>Lactobacillus</taxon>
    </lineage>
</organism>
<comment type="function">
    <text evidence="10">The central subunit of the protein translocation channel SecYEG. Consists of two halves formed by TMs 1-5 and 6-10. These two domains form a lateral gate at the front which open onto the bilayer between TMs 2 and 7, and are clamped together by SecE at the back. The channel is closed by both a pore ring composed of hydrophobic SecY resides and a short helix (helix 2A) on the extracellular side of the membrane which forms a plug. The plug probably moves laterally to allow the channel to open. The ring and the pore may move independently.</text>
</comment>
<dbReference type="PIRSF" id="PIRSF004557">
    <property type="entry name" value="SecY"/>
    <property type="match status" value="1"/>
</dbReference>
<dbReference type="GO" id="GO:0006605">
    <property type="term" value="P:protein targeting"/>
    <property type="evidence" value="ECO:0007669"/>
    <property type="project" value="UniProtKB-UniRule"/>
</dbReference>
<keyword evidence="3 10" id="KW-0813">Transport</keyword>
<dbReference type="SUPFAM" id="SSF103491">
    <property type="entry name" value="Preprotein translocase SecY subunit"/>
    <property type="match status" value="1"/>
</dbReference>
<dbReference type="RefSeq" id="WP_057769840.1">
    <property type="nucleotide sequence ID" value="NZ_JQAT01000001.1"/>
</dbReference>
<evidence type="ECO:0000256" key="9">
    <source>
        <dbReference type="ARBA" id="ARBA00039733"/>
    </source>
</evidence>